<evidence type="ECO:0000256" key="4">
    <source>
        <dbReference type="ARBA" id="ARBA00022801"/>
    </source>
</evidence>
<evidence type="ECO:0000256" key="2">
    <source>
        <dbReference type="ARBA" id="ARBA00022729"/>
    </source>
</evidence>
<dbReference type="SUPFAM" id="SSF51445">
    <property type="entry name" value="(Trans)glycosidases"/>
    <property type="match status" value="1"/>
</dbReference>
<evidence type="ECO:0000313" key="13">
    <source>
        <dbReference type="Proteomes" id="UP000323454"/>
    </source>
</evidence>
<evidence type="ECO:0000313" key="12">
    <source>
        <dbReference type="EMBL" id="KAA2261065.1"/>
    </source>
</evidence>
<evidence type="ECO:0000256" key="7">
    <source>
        <dbReference type="RuleBase" id="RU361168"/>
    </source>
</evidence>
<dbReference type="InterPro" id="IPR013780">
    <property type="entry name" value="Glyco_hydro_b"/>
</dbReference>
<dbReference type="Gene3D" id="3.20.20.70">
    <property type="entry name" value="Aldolase class I"/>
    <property type="match status" value="1"/>
</dbReference>
<dbReference type="GO" id="GO:0004557">
    <property type="term" value="F:alpha-galactosidase activity"/>
    <property type="evidence" value="ECO:0007669"/>
    <property type="project" value="UniProtKB-EC"/>
</dbReference>
<feature type="domain" description="Alpha galactosidase C-terminal" evidence="11">
    <location>
        <begin position="356"/>
        <end position="430"/>
    </location>
</feature>
<evidence type="ECO:0000256" key="9">
    <source>
        <dbReference type="SAM" id="SignalP"/>
    </source>
</evidence>
<reference evidence="12 13" key="1">
    <citation type="submission" date="2019-09" db="EMBL/GenBank/DDBJ databases">
        <title>Goodfellowia gen. nov., a new genus of the Pseudonocardineae related to Actinoalloteichus, containing Goodfellowia coeruleoviolacea gen. nov., comb. nov. gen. nov., comb. nov.</title>
        <authorList>
            <person name="Labeda D."/>
        </authorList>
    </citation>
    <scope>NUCLEOTIDE SEQUENCE [LARGE SCALE GENOMIC DNA]</scope>
    <source>
        <strain evidence="12 13">AN110305</strain>
    </source>
</reference>
<dbReference type="SUPFAM" id="SSF51011">
    <property type="entry name" value="Glycosyl hydrolase domain"/>
    <property type="match status" value="1"/>
</dbReference>
<dbReference type="InterPro" id="IPR041233">
    <property type="entry name" value="Melibiase_C"/>
</dbReference>
<dbReference type="InterPro" id="IPR018905">
    <property type="entry name" value="A-galactase_NEW3"/>
</dbReference>
<keyword evidence="5" id="KW-0325">Glycoprotein</keyword>
<dbReference type="CDD" id="cd14792">
    <property type="entry name" value="GH27"/>
    <property type="match status" value="1"/>
</dbReference>
<keyword evidence="7" id="KW-1015">Disulfide bond</keyword>
<feature type="chain" id="PRO_5039168647" description="Alpha-galactosidase" evidence="9">
    <location>
        <begin position="27"/>
        <end position="732"/>
    </location>
</feature>
<organism evidence="12 13">
    <name type="scientific">Solihabitans fulvus</name>
    <dbReference type="NCBI Taxonomy" id="1892852"/>
    <lineage>
        <taxon>Bacteria</taxon>
        <taxon>Bacillati</taxon>
        <taxon>Actinomycetota</taxon>
        <taxon>Actinomycetes</taxon>
        <taxon>Pseudonocardiales</taxon>
        <taxon>Pseudonocardiaceae</taxon>
        <taxon>Solihabitans</taxon>
    </lineage>
</organism>
<comment type="similarity">
    <text evidence="1 7">Belongs to the glycosyl hydrolase 27 family.</text>
</comment>
<dbReference type="Proteomes" id="UP000323454">
    <property type="component" value="Unassembled WGS sequence"/>
</dbReference>
<evidence type="ECO:0000259" key="10">
    <source>
        <dbReference type="Pfam" id="PF10633"/>
    </source>
</evidence>
<dbReference type="AlphaFoldDB" id="A0A5B2XD78"/>
<evidence type="ECO:0000256" key="8">
    <source>
        <dbReference type="SAM" id="MobiDB-lite"/>
    </source>
</evidence>
<dbReference type="PROSITE" id="PS00512">
    <property type="entry name" value="ALPHA_GALACTOSIDASE"/>
    <property type="match status" value="1"/>
</dbReference>
<dbReference type="PANTHER" id="PTHR11452">
    <property type="entry name" value="ALPHA-GALACTOSIDASE/ALPHA-N-ACETYLGALACTOSAMINIDASE"/>
    <property type="match status" value="1"/>
</dbReference>
<protein>
    <recommendedName>
        <fullName evidence="7">Alpha-galactosidase</fullName>
        <ecNumber evidence="7">3.2.1.22</ecNumber>
    </recommendedName>
    <alternativeName>
        <fullName evidence="7">Melibiase</fullName>
    </alternativeName>
</protein>
<dbReference type="EMBL" id="VUOB01000031">
    <property type="protein sequence ID" value="KAA2261065.1"/>
    <property type="molecule type" value="Genomic_DNA"/>
</dbReference>
<comment type="caution">
    <text evidence="12">The sequence shown here is derived from an EMBL/GenBank/DDBJ whole genome shotgun (WGS) entry which is preliminary data.</text>
</comment>
<gene>
    <name evidence="12" type="ORF">F0L68_18545</name>
</gene>
<dbReference type="FunFam" id="3.20.20.70:FF:000197">
    <property type="entry name" value="Alpha-galactosidase"/>
    <property type="match status" value="1"/>
</dbReference>
<evidence type="ECO:0000256" key="1">
    <source>
        <dbReference type="ARBA" id="ARBA00009743"/>
    </source>
</evidence>
<dbReference type="OrthoDB" id="9807519at2"/>
<feature type="domain" description="Alpha-galactosidase NEW3" evidence="10">
    <location>
        <begin position="453"/>
        <end position="526"/>
    </location>
</feature>
<evidence type="ECO:0000256" key="6">
    <source>
        <dbReference type="ARBA" id="ARBA00023295"/>
    </source>
</evidence>
<dbReference type="GO" id="GO:0005975">
    <property type="term" value="P:carbohydrate metabolic process"/>
    <property type="evidence" value="ECO:0007669"/>
    <property type="project" value="InterPro"/>
</dbReference>
<dbReference type="InterPro" id="IPR002241">
    <property type="entry name" value="Glyco_hydro_27"/>
</dbReference>
<feature type="signal peptide" evidence="9">
    <location>
        <begin position="1"/>
        <end position="26"/>
    </location>
</feature>
<comment type="catalytic activity">
    <reaction evidence="7">
        <text>Hydrolysis of terminal, non-reducing alpha-D-galactose residues in alpha-D-galactosides, including galactose oligosaccharides, galactomannans and galactolipids.</text>
        <dbReference type="EC" id="3.2.1.22"/>
    </reaction>
</comment>
<dbReference type="Pfam" id="PF17801">
    <property type="entry name" value="Melibiase_C"/>
    <property type="match status" value="1"/>
</dbReference>
<evidence type="ECO:0000256" key="3">
    <source>
        <dbReference type="ARBA" id="ARBA00022734"/>
    </source>
</evidence>
<keyword evidence="3" id="KW-0430">Lectin</keyword>
<dbReference type="Pfam" id="PF16499">
    <property type="entry name" value="Melibiase_2"/>
    <property type="match status" value="1"/>
</dbReference>
<keyword evidence="4 7" id="KW-0378">Hydrolase</keyword>
<evidence type="ECO:0000259" key="11">
    <source>
        <dbReference type="Pfam" id="PF17801"/>
    </source>
</evidence>
<dbReference type="Gene3D" id="2.60.40.1180">
    <property type="entry name" value="Golgi alpha-mannosidase II"/>
    <property type="match status" value="1"/>
</dbReference>
<evidence type="ECO:0000256" key="5">
    <source>
        <dbReference type="ARBA" id="ARBA00023180"/>
    </source>
</evidence>
<dbReference type="InterPro" id="IPR013785">
    <property type="entry name" value="Aldolase_TIM"/>
</dbReference>
<keyword evidence="2 9" id="KW-0732">Signal</keyword>
<keyword evidence="13" id="KW-1185">Reference proteome</keyword>
<feature type="region of interest" description="Disordered" evidence="8">
    <location>
        <begin position="34"/>
        <end position="58"/>
    </location>
</feature>
<dbReference type="RefSeq" id="WP_149850864.1">
    <property type="nucleotide sequence ID" value="NZ_VUOB01000031.1"/>
</dbReference>
<dbReference type="GO" id="GO:0030246">
    <property type="term" value="F:carbohydrate binding"/>
    <property type="evidence" value="ECO:0007669"/>
    <property type="project" value="UniProtKB-KW"/>
</dbReference>
<proteinExistence type="inferred from homology"/>
<sequence>MRQRPPGGLRAAVTVGVAIAALTVSAAAAISPATAATRPDGGPVKPVATNDPGGKLARTPPMGFNDWAGFECNSQMNEKLFTDTADQIVKLGLDKLGYNYVNIDDCWMQHDRDAAGNLQVDAARFPHGMKWLGDYIHGKGLKFGTYEDAGYKTCQGAAGSYGHFQADANLYASWGIDYLKLDYCYQPMDAFPGKTASQVAQIVYHQASEALLNTGRPMVFSESAPAYVCCTGSDFTDELAWLPNEGQLWRFGSDIYDAWPSVLQNYGEANTPGLPAHGGPGHWNDADMLEIGNGGMTTTEYQSQFTLWAEMASPLLLSTNLAKLSAEQLAVVTNPDVIAVDQDKLGVQGSIVQSGNGYDVLSRPLSGGDVAVVLFNKGDTAQTITTTGQAVGLTTGAPFALKDLVTKRTTASDGIISANVAPHGTAMYRISRHAQKNTEPSVAVTVSSPAPAAGKSTPVTVTVADNGPRSVERVAVTLTGPDGWSVKEKVVDLGRIDSDRSKAATFAVTVPPPPPGKAASTLTASVSYRWAGDGRDTVRGQETLITNTPYASLAQAANNVAITDESNTAPGNFDGDNDSYSAQALAKAGATPGATVAHAGVNFTWPAAAIGSNDNVKADGQIVTLSGHGARLAFLGAEAGSTDGTVTVTYTDGTSSTGSIGFPNWCCADQHGHGAEPAITTDHRNTRSGPANFGTSYDVFYKSMAIDPTKTVATVTLPVAPEIHVFAVSIAS</sequence>
<dbReference type="EC" id="3.2.1.22" evidence="7"/>
<dbReference type="Pfam" id="PF10633">
    <property type="entry name" value="NPCBM_assoc"/>
    <property type="match status" value="1"/>
</dbReference>
<name>A0A5B2XD78_9PSEU</name>
<dbReference type="InterPro" id="IPR017853">
    <property type="entry name" value="GH"/>
</dbReference>
<dbReference type="PRINTS" id="PR00740">
    <property type="entry name" value="GLHYDRLASE27"/>
</dbReference>
<accession>A0A5B2XD78</accession>
<keyword evidence="6 7" id="KW-0326">Glycosidase</keyword>
<dbReference type="PANTHER" id="PTHR11452:SF91">
    <property type="entry name" value="ALPHA-GALACTOSIDASE A-RELATED"/>
    <property type="match status" value="1"/>
</dbReference>
<reference evidence="12 13" key="2">
    <citation type="submission" date="2019-09" db="EMBL/GenBank/DDBJ databases">
        <authorList>
            <person name="Jin C."/>
        </authorList>
    </citation>
    <scope>NUCLEOTIDE SEQUENCE [LARGE SCALE GENOMIC DNA]</scope>
    <source>
        <strain evidence="12 13">AN110305</strain>
    </source>
</reference>
<dbReference type="InterPro" id="IPR000111">
    <property type="entry name" value="Glyco_hydro_27/36_CS"/>
</dbReference>